<name>A0A8T0GBT3_CERPU</name>
<keyword evidence="1" id="KW-0732">Signal</keyword>
<feature type="chain" id="PRO_5035884438" description="Secreted protein" evidence="1">
    <location>
        <begin position="17"/>
        <end position="67"/>
    </location>
</feature>
<evidence type="ECO:0008006" key="4">
    <source>
        <dbReference type="Google" id="ProtNLM"/>
    </source>
</evidence>
<keyword evidence="3" id="KW-1185">Reference proteome</keyword>
<dbReference type="Proteomes" id="UP000822688">
    <property type="component" value="Chromosome 11"/>
</dbReference>
<sequence>MLAVRLDMFLSFLVEAASCSGEIHAVLVLQDLVFLIGVKNFWFVYWSLTPSFWLCSSRFCTRGSVQL</sequence>
<dbReference type="EMBL" id="CM026432">
    <property type="protein sequence ID" value="KAG0556846.1"/>
    <property type="molecule type" value="Genomic_DNA"/>
</dbReference>
<gene>
    <name evidence="2" type="ORF">KC19_11G083800</name>
</gene>
<evidence type="ECO:0000313" key="2">
    <source>
        <dbReference type="EMBL" id="KAG0556846.1"/>
    </source>
</evidence>
<accession>A0A8T0GBT3</accession>
<organism evidence="2 3">
    <name type="scientific">Ceratodon purpureus</name>
    <name type="common">Fire moss</name>
    <name type="synonym">Dicranum purpureum</name>
    <dbReference type="NCBI Taxonomy" id="3225"/>
    <lineage>
        <taxon>Eukaryota</taxon>
        <taxon>Viridiplantae</taxon>
        <taxon>Streptophyta</taxon>
        <taxon>Embryophyta</taxon>
        <taxon>Bryophyta</taxon>
        <taxon>Bryophytina</taxon>
        <taxon>Bryopsida</taxon>
        <taxon>Dicranidae</taxon>
        <taxon>Pseudoditrichales</taxon>
        <taxon>Ditrichaceae</taxon>
        <taxon>Ceratodon</taxon>
    </lineage>
</organism>
<comment type="caution">
    <text evidence="2">The sequence shown here is derived from an EMBL/GenBank/DDBJ whole genome shotgun (WGS) entry which is preliminary data.</text>
</comment>
<evidence type="ECO:0000313" key="3">
    <source>
        <dbReference type="Proteomes" id="UP000822688"/>
    </source>
</evidence>
<dbReference type="AlphaFoldDB" id="A0A8T0GBT3"/>
<reference evidence="2 3" key="1">
    <citation type="submission" date="2020-06" db="EMBL/GenBank/DDBJ databases">
        <title>WGS assembly of Ceratodon purpureus strain R40.</title>
        <authorList>
            <person name="Carey S.B."/>
            <person name="Jenkins J."/>
            <person name="Shu S."/>
            <person name="Lovell J.T."/>
            <person name="Sreedasyam A."/>
            <person name="Maumus F."/>
            <person name="Tiley G.P."/>
            <person name="Fernandez-Pozo N."/>
            <person name="Barry K."/>
            <person name="Chen C."/>
            <person name="Wang M."/>
            <person name="Lipzen A."/>
            <person name="Daum C."/>
            <person name="Saski C.A."/>
            <person name="Payton A.C."/>
            <person name="Mcbreen J.C."/>
            <person name="Conrad R.E."/>
            <person name="Kollar L.M."/>
            <person name="Olsson S."/>
            <person name="Huttunen S."/>
            <person name="Landis J.B."/>
            <person name="Wickett N.J."/>
            <person name="Johnson M.G."/>
            <person name="Rensing S.A."/>
            <person name="Grimwood J."/>
            <person name="Schmutz J."/>
            <person name="Mcdaniel S.F."/>
        </authorList>
    </citation>
    <scope>NUCLEOTIDE SEQUENCE [LARGE SCALE GENOMIC DNA]</scope>
    <source>
        <strain evidence="2 3">R40</strain>
    </source>
</reference>
<proteinExistence type="predicted"/>
<evidence type="ECO:0000256" key="1">
    <source>
        <dbReference type="SAM" id="SignalP"/>
    </source>
</evidence>
<feature type="signal peptide" evidence="1">
    <location>
        <begin position="1"/>
        <end position="16"/>
    </location>
</feature>
<protein>
    <recommendedName>
        <fullName evidence="4">Secreted protein</fullName>
    </recommendedName>
</protein>